<keyword evidence="3" id="KW-1133">Transmembrane helix</keyword>
<feature type="region of interest" description="Disordered" evidence="2">
    <location>
        <begin position="412"/>
        <end position="436"/>
    </location>
</feature>
<dbReference type="EMBL" id="RBRZ01000022">
    <property type="protein sequence ID" value="RMR60872.1"/>
    <property type="molecule type" value="Genomic_DNA"/>
</dbReference>
<feature type="domain" description="LysM" evidence="4">
    <location>
        <begin position="182"/>
        <end position="233"/>
    </location>
</feature>
<proteinExistence type="predicted"/>
<evidence type="ECO:0000256" key="3">
    <source>
        <dbReference type="SAM" id="Phobius"/>
    </source>
</evidence>
<gene>
    <name evidence="5" type="ORF">ALP83_03360</name>
</gene>
<evidence type="ECO:0000256" key="1">
    <source>
        <dbReference type="SAM" id="Coils"/>
    </source>
</evidence>
<dbReference type="InterPro" id="IPR038440">
    <property type="entry name" value="FimV_C_sf"/>
</dbReference>
<feature type="region of interest" description="Disordered" evidence="2">
    <location>
        <begin position="324"/>
        <end position="344"/>
    </location>
</feature>
<feature type="region of interest" description="Disordered" evidence="2">
    <location>
        <begin position="597"/>
        <end position="622"/>
    </location>
</feature>
<evidence type="ECO:0000313" key="5">
    <source>
        <dbReference type="EMBL" id="RMR60872.1"/>
    </source>
</evidence>
<protein>
    <submittedName>
        <fullName evidence="5">LysM domain-containing protein</fullName>
    </submittedName>
</protein>
<comment type="caution">
    <text evidence="5">The sequence shown here is derived from an EMBL/GenBank/DDBJ whole genome shotgun (WGS) entry which is preliminary data.</text>
</comment>
<dbReference type="InterPro" id="IPR057840">
    <property type="entry name" value="FimV_N"/>
</dbReference>
<evidence type="ECO:0000256" key="2">
    <source>
        <dbReference type="SAM" id="MobiDB-lite"/>
    </source>
</evidence>
<feature type="transmembrane region" description="Helical" evidence="3">
    <location>
        <begin position="350"/>
        <end position="371"/>
    </location>
</feature>
<dbReference type="NCBIfam" id="TIGR03504">
    <property type="entry name" value="FimV_Cterm"/>
    <property type="match status" value="1"/>
</dbReference>
<dbReference type="InterPro" id="IPR018392">
    <property type="entry name" value="LysM"/>
</dbReference>
<dbReference type="InterPro" id="IPR036779">
    <property type="entry name" value="LysM_dom_sf"/>
</dbReference>
<dbReference type="Gene3D" id="3.10.350.10">
    <property type="entry name" value="LysM domain"/>
    <property type="match status" value="1"/>
</dbReference>
<dbReference type="PROSITE" id="PS51782">
    <property type="entry name" value="LYSM"/>
    <property type="match status" value="1"/>
</dbReference>
<evidence type="ECO:0000259" key="4">
    <source>
        <dbReference type="PROSITE" id="PS51782"/>
    </source>
</evidence>
<keyword evidence="3" id="KW-0812">Transmembrane</keyword>
<dbReference type="RefSeq" id="WP_122258334.1">
    <property type="nucleotide sequence ID" value="NZ_RBRZ01000022.1"/>
</dbReference>
<reference evidence="5 6" key="1">
    <citation type="submission" date="2018-08" db="EMBL/GenBank/DDBJ databases">
        <title>Recombination of ecologically and evolutionarily significant loci maintains genetic cohesion in the Pseudomonas syringae species complex.</title>
        <authorList>
            <person name="Dillon M."/>
            <person name="Thakur S."/>
            <person name="Almeida R.N.D."/>
            <person name="Weir B.S."/>
            <person name="Guttman D.S."/>
        </authorList>
    </citation>
    <scope>NUCLEOTIDE SEQUENCE [LARGE SCALE GENOMIC DNA]</scope>
    <source>
        <strain evidence="5 6">ICMP 19198</strain>
    </source>
</reference>
<evidence type="ECO:0000313" key="6">
    <source>
        <dbReference type="Proteomes" id="UP000281806"/>
    </source>
</evidence>
<accession>A0A7Z6UNN5</accession>
<dbReference type="Gene3D" id="1.20.58.2200">
    <property type="match status" value="1"/>
</dbReference>
<sequence length="735" mass="77729">MLKSSLAAVEGAGRRARVVFCKSVIAASLLACSTLASALGLGEITLHSALNQPLNAEIQLLETGGLSNEDVVARLASPEAFAKAGIERVFFLNDLRFTAVLRGDRGVIRVVSTKPVTEPYLSFLVQLARPNGDLLHEYTLLLDPATSPQGLAATRSRNTQRSTASAQESRMPVAPPAAVQGKHYTVANGDTLNGIASRLQGPGNKVSASQLADGIRLLNPQAFAAGAGSALKVGQDLLLPDSAVLPSAAAPAASPDAPSPKPAELQRTAEQLSAAAIENQQLVQSLEALKAQTQELQEQMSGKDKQITALRSDLAVAQSAARPATPATPAITPATPVQPAVADTPSTDSFLSLPILLAAVLIVLLLVAFAYSKRRQQRKQSAAPAVVPDEQLIKPAQATMLPVFEVPAVAPQPAVQTPPTPAATKPPAAQRSAGSTPDALDGVSIYIAYGRFTEAMGILRSALEKQPERDDIRIRLLELLAEQGDGSGFVREEQSALEHGVDPQTIQDIRDRFPQIKAAEVAPLAAVIPAAAVAATALSFEKTEPEPESAAYLQPDLEPEPAAQLDETAAAALNPQDEFQLNLDDLSMDADWDLVDPFDSPPPRIKPAAATAAPAPADVDPGFSSDLTQLPEVFELSDEQFLSDFSEPDVIEPIEVVAPAAADDLSDDFLDSFMSDDAEFDLLDLEEPPLSQINQAQVLIEEGDIESAREILQQVIAESDEEHRRMARELLAGIS</sequence>
<feature type="coiled-coil region" evidence="1">
    <location>
        <begin position="272"/>
        <end position="306"/>
    </location>
</feature>
<keyword evidence="1" id="KW-0175">Coiled coil</keyword>
<dbReference type="CDD" id="cd00118">
    <property type="entry name" value="LysM"/>
    <property type="match status" value="1"/>
</dbReference>
<name>A0A7Z6UNN5_PSESF</name>
<keyword evidence="3" id="KW-0472">Membrane</keyword>
<feature type="region of interest" description="Disordered" evidence="2">
    <location>
        <begin position="149"/>
        <end position="179"/>
    </location>
</feature>
<dbReference type="InterPro" id="IPR020011">
    <property type="entry name" value="FimV_C"/>
</dbReference>
<feature type="compositionally biased region" description="Low complexity" evidence="2">
    <location>
        <begin position="606"/>
        <end position="617"/>
    </location>
</feature>
<dbReference type="AlphaFoldDB" id="A0A7Z6UNN5"/>
<organism evidence="5 6">
    <name type="scientific">Pseudomonas syringae pv. actinidiae</name>
    <dbReference type="NCBI Taxonomy" id="103796"/>
    <lineage>
        <taxon>Bacteria</taxon>
        <taxon>Pseudomonadati</taxon>
        <taxon>Pseudomonadota</taxon>
        <taxon>Gammaproteobacteria</taxon>
        <taxon>Pseudomonadales</taxon>
        <taxon>Pseudomonadaceae</taxon>
        <taxon>Pseudomonas</taxon>
        <taxon>Pseudomonas syringae</taxon>
    </lineage>
</organism>
<feature type="compositionally biased region" description="Polar residues" evidence="2">
    <location>
        <begin position="155"/>
        <end position="168"/>
    </location>
</feature>
<dbReference type="Proteomes" id="UP000281806">
    <property type="component" value="Unassembled WGS sequence"/>
</dbReference>
<dbReference type="Pfam" id="PF25800">
    <property type="entry name" value="FimV_N"/>
    <property type="match status" value="1"/>
</dbReference>